<feature type="compositionally biased region" description="Polar residues" evidence="6">
    <location>
        <begin position="14"/>
        <end position="26"/>
    </location>
</feature>
<evidence type="ECO:0000256" key="3">
    <source>
        <dbReference type="ARBA" id="ARBA00022989"/>
    </source>
</evidence>
<evidence type="ECO:0000256" key="2">
    <source>
        <dbReference type="ARBA" id="ARBA00022692"/>
    </source>
</evidence>
<dbReference type="GO" id="GO:0016020">
    <property type="term" value="C:membrane"/>
    <property type="evidence" value="ECO:0007669"/>
    <property type="project" value="UniProtKB-SubCell"/>
</dbReference>
<dbReference type="AlphaFoldDB" id="A0A7J6XF95"/>
<keyword evidence="5" id="KW-0813">Transport</keyword>
<proteinExistence type="inferred from homology"/>
<feature type="transmembrane region" description="Helical" evidence="7">
    <location>
        <begin position="198"/>
        <end position="218"/>
    </location>
</feature>
<evidence type="ECO:0000313" key="8">
    <source>
        <dbReference type="EMBL" id="KAF5208404.1"/>
    </source>
</evidence>
<comment type="caution">
    <text evidence="8">The sequence shown here is derived from an EMBL/GenBank/DDBJ whole genome shotgun (WGS) entry which is preliminary data.</text>
</comment>
<dbReference type="Pfam" id="PF00230">
    <property type="entry name" value="MIP"/>
    <property type="match status" value="1"/>
</dbReference>
<dbReference type="GO" id="GO:0015267">
    <property type="term" value="F:channel activity"/>
    <property type="evidence" value="ECO:0007669"/>
    <property type="project" value="InterPro"/>
</dbReference>
<reference evidence="8 9" key="1">
    <citation type="submission" date="2020-06" db="EMBL/GenBank/DDBJ databases">
        <title>Transcriptomic and genomic resources for Thalictrum thalictroides and T. hernandezii: Facilitating candidate gene discovery in an emerging model plant lineage.</title>
        <authorList>
            <person name="Arias T."/>
            <person name="Riano-Pachon D.M."/>
            <person name="Di Stilio V.S."/>
        </authorList>
    </citation>
    <scope>NUCLEOTIDE SEQUENCE [LARGE SCALE GENOMIC DNA]</scope>
    <source>
        <strain evidence="9">cv. WT478/WT964</strain>
        <tissue evidence="8">Leaves</tissue>
    </source>
</reference>
<feature type="transmembrane region" description="Helical" evidence="7">
    <location>
        <begin position="225"/>
        <end position="245"/>
    </location>
</feature>
<keyword evidence="3 7" id="KW-1133">Transmembrane helix</keyword>
<organism evidence="8 9">
    <name type="scientific">Thalictrum thalictroides</name>
    <name type="common">Rue-anemone</name>
    <name type="synonym">Anemone thalictroides</name>
    <dbReference type="NCBI Taxonomy" id="46969"/>
    <lineage>
        <taxon>Eukaryota</taxon>
        <taxon>Viridiplantae</taxon>
        <taxon>Streptophyta</taxon>
        <taxon>Embryophyta</taxon>
        <taxon>Tracheophyta</taxon>
        <taxon>Spermatophyta</taxon>
        <taxon>Magnoliopsida</taxon>
        <taxon>Ranunculales</taxon>
        <taxon>Ranunculaceae</taxon>
        <taxon>Thalictroideae</taxon>
        <taxon>Thalictrum</taxon>
    </lineage>
</organism>
<feature type="transmembrane region" description="Helical" evidence="7">
    <location>
        <begin position="281"/>
        <end position="300"/>
    </location>
</feature>
<dbReference type="PANTHER" id="PTHR47002:SF2">
    <property type="entry name" value="AQUAPORIN AQPAE.A-LIKE"/>
    <property type="match status" value="1"/>
</dbReference>
<dbReference type="SUPFAM" id="SSF81338">
    <property type="entry name" value="Aquaporin-like"/>
    <property type="match status" value="1"/>
</dbReference>
<dbReference type="OrthoDB" id="3222at2759"/>
<dbReference type="InterPro" id="IPR000425">
    <property type="entry name" value="MIP"/>
</dbReference>
<evidence type="ECO:0000256" key="4">
    <source>
        <dbReference type="ARBA" id="ARBA00023136"/>
    </source>
</evidence>
<dbReference type="PRINTS" id="PR00783">
    <property type="entry name" value="MINTRINSICP"/>
</dbReference>
<evidence type="ECO:0000313" key="9">
    <source>
        <dbReference type="Proteomes" id="UP000554482"/>
    </source>
</evidence>
<gene>
    <name evidence="8" type="ORF">FRX31_002010</name>
</gene>
<dbReference type="EMBL" id="JABWDY010000059">
    <property type="protein sequence ID" value="KAF5208404.1"/>
    <property type="molecule type" value="Genomic_DNA"/>
</dbReference>
<dbReference type="PANTHER" id="PTHR47002">
    <property type="entry name" value="AQUAPORIN-LIKE"/>
    <property type="match status" value="1"/>
</dbReference>
<feature type="transmembrane region" description="Helical" evidence="7">
    <location>
        <begin position="94"/>
        <end position="113"/>
    </location>
</feature>
<accession>A0A7J6XF95</accession>
<name>A0A7J6XF95_THATH</name>
<dbReference type="Gene3D" id="1.20.1080.10">
    <property type="entry name" value="Glycerol uptake facilitator protein"/>
    <property type="match status" value="1"/>
</dbReference>
<dbReference type="Proteomes" id="UP000554482">
    <property type="component" value="Unassembled WGS sequence"/>
</dbReference>
<dbReference type="InterPro" id="IPR023271">
    <property type="entry name" value="Aquaporin-like"/>
</dbReference>
<evidence type="ECO:0000256" key="1">
    <source>
        <dbReference type="ARBA" id="ARBA00004141"/>
    </source>
</evidence>
<evidence type="ECO:0000256" key="5">
    <source>
        <dbReference type="RuleBase" id="RU000477"/>
    </source>
</evidence>
<keyword evidence="4 7" id="KW-0472">Membrane</keyword>
<evidence type="ECO:0000256" key="7">
    <source>
        <dbReference type="SAM" id="Phobius"/>
    </source>
</evidence>
<protein>
    <submittedName>
        <fullName evidence="8">Aquaporin</fullName>
    </submittedName>
</protein>
<comment type="similarity">
    <text evidence="5">Belongs to the MIP/aquaporin (TC 1.A.8) family.</text>
</comment>
<feature type="compositionally biased region" description="Basic and acidic residues" evidence="6">
    <location>
        <begin position="27"/>
        <end position="36"/>
    </location>
</feature>
<feature type="region of interest" description="Disordered" evidence="6">
    <location>
        <begin position="1"/>
        <end position="36"/>
    </location>
</feature>
<keyword evidence="9" id="KW-1185">Reference proteome</keyword>
<feature type="transmembrane region" description="Helical" evidence="7">
    <location>
        <begin position="70"/>
        <end position="88"/>
    </location>
</feature>
<sequence length="310" mass="32903">MAGNAGIGGDEESQFTGRVQPFSSTPRTEDWKHKEDVKKNKPTLSITLRAKLGLEDLCSLKVWRASMAELLGTAVLVFAIDTIVISSIETDTKTPNLIMSLVIAISVAILLLATSPVSGGHINPVITFSAMLIGLISVSRAFVYILAQCIGGVLGALALKAVVGSSLEHAFSLGGCTLTVISPGPNGPIAFGIETSPALWLEIICTFIFLFASVWMAFDERQAKALGHVTVCTILGIVVGLLVFVSTTVTTKKGYAGVGMNPARCLGPAIVRGGHLWDGHWVFWVGPGIACVAFYLYIVIIPRQHIKGEI</sequence>
<comment type="subcellular location">
    <subcellularLocation>
        <location evidence="1">Membrane</location>
        <topology evidence="1">Multi-pass membrane protein</topology>
    </subcellularLocation>
</comment>
<keyword evidence="2 5" id="KW-0812">Transmembrane</keyword>
<evidence type="ECO:0000256" key="6">
    <source>
        <dbReference type="SAM" id="MobiDB-lite"/>
    </source>
</evidence>